<dbReference type="AlphaFoldDB" id="A6K812"/>
<evidence type="ECO:0000313" key="2">
    <source>
        <dbReference type="Proteomes" id="UP000234681"/>
    </source>
</evidence>
<dbReference type="EMBL" id="CH474028">
    <property type="protein sequence ID" value="EDL87957.1"/>
    <property type="molecule type" value="Genomic_DNA"/>
</dbReference>
<gene>
    <name evidence="1" type="ORF">rCG_37636</name>
</gene>
<evidence type="ECO:0000313" key="1">
    <source>
        <dbReference type="EMBL" id="EDL87957.1"/>
    </source>
</evidence>
<reference evidence="2" key="1">
    <citation type="submission" date="2005-09" db="EMBL/GenBank/DDBJ databases">
        <authorList>
            <person name="Mural R.J."/>
            <person name="Li P.W."/>
            <person name="Adams M.D."/>
            <person name="Amanatides P.G."/>
            <person name="Baden-Tillson H."/>
            <person name="Barnstead M."/>
            <person name="Chin S.H."/>
            <person name="Dew I."/>
            <person name="Evans C.A."/>
            <person name="Ferriera S."/>
            <person name="Flanigan M."/>
            <person name="Fosler C."/>
            <person name="Glodek A."/>
            <person name="Gu Z."/>
            <person name="Holt R.A."/>
            <person name="Jennings D."/>
            <person name="Kraft C.L."/>
            <person name="Lu F."/>
            <person name="Nguyen T."/>
            <person name="Nusskern D.R."/>
            <person name="Pfannkoch C.M."/>
            <person name="Sitter C."/>
            <person name="Sutton G.G."/>
            <person name="Venter J.C."/>
            <person name="Wang Z."/>
            <person name="Woodage T."/>
            <person name="Zheng X.H."/>
            <person name="Zhong F."/>
        </authorList>
    </citation>
    <scope>NUCLEOTIDE SEQUENCE [LARGE SCALE GENOMIC DNA]</scope>
    <source>
        <strain>BN</strain>
        <strain evidence="2">Sprague-Dawley</strain>
    </source>
</reference>
<dbReference type="Proteomes" id="UP000234681">
    <property type="component" value="Chromosome 13"/>
</dbReference>
<accession>A6K812</accession>
<protein>
    <submittedName>
        <fullName evidence="1">RCG37636</fullName>
    </submittedName>
</protein>
<organism evidence="1 2">
    <name type="scientific">Rattus norvegicus</name>
    <name type="common">Rat</name>
    <dbReference type="NCBI Taxonomy" id="10116"/>
    <lineage>
        <taxon>Eukaryota</taxon>
        <taxon>Metazoa</taxon>
        <taxon>Chordata</taxon>
        <taxon>Craniata</taxon>
        <taxon>Vertebrata</taxon>
        <taxon>Euteleostomi</taxon>
        <taxon>Mammalia</taxon>
        <taxon>Eutheria</taxon>
        <taxon>Euarchontoglires</taxon>
        <taxon>Glires</taxon>
        <taxon>Rodentia</taxon>
        <taxon>Myomorpha</taxon>
        <taxon>Muroidea</taxon>
        <taxon>Muridae</taxon>
        <taxon>Murinae</taxon>
        <taxon>Rattus</taxon>
    </lineage>
</organism>
<sequence length="87" mass="9633">MECSLGPLHFVCPSELGTEPRALRFLGHMGCRLGLLTAMNKADSVRSMVMKANNGPLHLLTLQMKNVLPPAQNSRRKAPFFILIGWT</sequence>
<proteinExistence type="predicted"/>
<name>A6K812_RAT</name>